<reference evidence="1 2" key="1">
    <citation type="journal article" date="2015" name="Nature">
        <title>rRNA introns, odd ribosomes, and small enigmatic genomes across a large radiation of phyla.</title>
        <authorList>
            <person name="Brown C.T."/>
            <person name="Hug L.A."/>
            <person name="Thomas B.C."/>
            <person name="Sharon I."/>
            <person name="Castelle C.J."/>
            <person name="Singh A."/>
            <person name="Wilkins M.J."/>
            <person name="Williams K.H."/>
            <person name="Banfield J.F."/>
        </authorList>
    </citation>
    <scope>NUCLEOTIDE SEQUENCE [LARGE SCALE GENOMIC DNA]</scope>
</reference>
<protein>
    <submittedName>
        <fullName evidence="1">Uncharacterized protein</fullName>
    </submittedName>
</protein>
<dbReference type="EMBL" id="LCLS01000005">
    <property type="protein sequence ID" value="KKU22221.1"/>
    <property type="molecule type" value="Genomic_DNA"/>
</dbReference>
<dbReference type="Proteomes" id="UP000034107">
    <property type="component" value="Unassembled WGS sequence"/>
</dbReference>
<evidence type="ECO:0000313" key="1">
    <source>
        <dbReference type="EMBL" id="KKU22221.1"/>
    </source>
</evidence>
<name>A0A0G1NP89_9BACT</name>
<sequence length="60" mass="7049">MVIMVTRVLKETSEYERLRILEKYFLGVLVQDGQDGTVFDNDVLDAIRGLKEKYKKEVKQ</sequence>
<comment type="caution">
    <text evidence="1">The sequence shown here is derived from an EMBL/GenBank/DDBJ whole genome shotgun (WGS) entry which is preliminary data.</text>
</comment>
<evidence type="ECO:0000313" key="2">
    <source>
        <dbReference type="Proteomes" id="UP000034107"/>
    </source>
</evidence>
<proteinExistence type="predicted"/>
<accession>A0A0G1NP89</accession>
<organism evidence="1 2">
    <name type="scientific">Candidatus Nomurabacteria bacterium GW2011_GWA1_46_11</name>
    <dbReference type="NCBI Taxonomy" id="1618732"/>
    <lineage>
        <taxon>Bacteria</taxon>
        <taxon>Candidatus Nomuraibacteriota</taxon>
    </lineage>
</organism>
<gene>
    <name evidence="1" type="ORF">UX31_C0005G0031</name>
</gene>
<dbReference type="AlphaFoldDB" id="A0A0G1NP89"/>